<dbReference type="STRING" id="983967.A0A1E4T0V6"/>
<dbReference type="Pfam" id="PF13532">
    <property type="entry name" value="2OG-FeII_Oxy_2"/>
    <property type="match status" value="1"/>
</dbReference>
<dbReference type="SUPFAM" id="SSF51197">
    <property type="entry name" value="Clavaminate synthase-like"/>
    <property type="match status" value="1"/>
</dbReference>
<feature type="domain" description="Fe2OG dioxygenase" evidence="1">
    <location>
        <begin position="280"/>
        <end position="392"/>
    </location>
</feature>
<dbReference type="AlphaFoldDB" id="A0A1E4T0V6"/>
<name>A0A1E4T0V6_9ASCO</name>
<dbReference type="Proteomes" id="UP000094801">
    <property type="component" value="Unassembled WGS sequence"/>
</dbReference>
<dbReference type="PANTHER" id="PTHR31212:SF4">
    <property type="entry name" value="ALPHA-KETOGLUTARATE-DEPENDENT DIOXYGENASE ALKB HOMOLOG 3"/>
    <property type="match status" value="1"/>
</dbReference>
<dbReference type="EMBL" id="KV453852">
    <property type="protein sequence ID" value="ODV85370.1"/>
    <property type="molecule type" value="Genomic_DNA"/>
</dbReference>
<dbReference type="InterPro" id="IPR005123">
    <property type="entry name" value="Oxoglu/Fe-dep_dioxygenase_dom"/>
</dbReference>
<sequence>MIDTEDKLFYLESHFPLVDKDALLEILVVCDGSIEITESMLSQQFERVADPITQDDIKSTKLKEEVVNRETTGLVVDQSSNIIDTDNCEIVYGDERQIKVEQSRKRKSEIDIDLVSSKKMNANHQTSLNKFTSVHQSTENNSLATKGVNLATPTLSKTITLHTKKEIEEALPTVKFIKNFLPEDLANDTLQELLNRKALFRGKEFVIAGKTKRSSHNTAIFYENNSDGVGYDGEMFGLQKEKGQDYSSNLKLCQYLLEDKVDELMKSYTKHPYESDNKWKANLCIGNLFESNKNHLDWHSDKLTFIGPLPLICSISLGATRYFRLKKLHYKEGEVNLNPIYNIPLPHNTLLLLLPGTQEEYKHCVPTLTDSLLDQHPFAKTTRINLTFRMIRHELVQNRPDCPKCKKPTPLVLRRMFRKVASRGYYFWGCPKSFPNGKSCEGFYYADFSLLNRPEANSTSDKLMYCTKDIKKASRWVAENDDEVLNLIKYSGDDICNSEIESGLKDDANNDD</sequence>
<dbReference type="Gene3D" id="2.60.120.590">
    <property type="entry name" value="Alpha-ketoglutarate-dependent dioxygenase AlkB-like"/>
    <property type="match status" value="1"/>
</dbReference>
<dbReference type="InterPro" id="IPR032854">
    <property type="entry name" value="ALKBH3"/>
</dbReference>
<reference evidence="3" key="1">
    <citation type="submission" date="2016-04" db="EMBL/GenBank/DDBJ databases">
        <title>Comparative genomics of biotechnologically important yeasts.</title>
        <authorList>
            <consortium name="DOE Joint Genome Institute"/>
            <person name="Riley R."/>
            <person name="Haridas S."/>
            <person name="Wolfe K.H."/>
            <person name="Lopes M.R."/>
            <person name="Hittinger C.T."/>
            <person name="Goker M."/>
            <person name="Salamov A."/>
            <person name="Wisecaver J."/>
            <person name="Long T.M."/>
            <person name="Aerts A.L."/>
            <person name="Barry K."/>
            <person name="Choi C."/>
            <person name="Clum A."/>
            <person name="Coughlan A.Y."/>
            <person name="Deshpande S."/>
            <person name="Douglass A.P."/>
            <person name="Hanson S.J."/>
            <person name="Klenk H.-P."/>
            <person name="Labutti K."/>
            <person name="Lapidus A."/>
            <person name="Lindquist E."/>
            <person name="Lipzen A."/>
            <person name="Meier-Kolthoff J.P."/>
            <person name="Ohm R.A."/>
            <person name="Otillar R.P."/>
            <person name="Pangilinan J."/>
            <person name="Peng Y."/>
            <person name="Rokas A."/>
            <person name="Rosa C.A."/>
            <person name="Scheuner C."/>
            <person name="Sibirny A.A."/>
            <person name="Slot J.C."/>
            <person name="Stielow J.B."/>
            <person name="Sun H."/>
            <person name="Kurtzman C.P."/>
            <person name="Blackwell M."/>
            <person name="Grigoriev I.V."/>
            <person name="Jeffries T.W."/>
        </authorList>
    </citation>
    <scope>NUCLEOTIDE SEQUENCE [LARGE SCALE GENOMIC DNA]</scope>
    <source>
        <strain evidence="3">NRRL YB-2248</strain>
    </source>
</reference>
<dbReference type="GO" id="GO:0051213">
    <property type="term" value="F:dioxygenase activity"/>
    <property type="evidence" value="ECO:0007669"/>
    <property type="project" value="InterPro"/>
</dbReference>
<organism evidence="2 3">
    <name type="scientific">[Candida] arabinofermentans NRRL YB-2248</name>
    <dbReference type="NCBI Taxonomy" id="983967"/>
    <lineage>
        <taxon>Eukaryota</taxon>
        <taxon>Fungi</taxon>
        <taxon>Dikarya</taxon>
        <taxon>Ascomycota</taxon>
        <taxon>Saccharomycotina</taxon>
        <taxon>Pichiomycetes</taxon>
        <taxon>Pichiales</taxon>
        <taxon>Pichiaceae</taxon>
        <taxon>Ogataea</taxon>
        <taxon>Ogataea/Candida clade</taxon>
    </lineage>
</organism>
<dbReference type="OrthoDB" id="545910at2759"/>
<dbReference type="PANTHER" id="PTHR31212">
    <property type="entry name" value="ALPHA-KETOGLUTARATE-DEPENDENT DIOXYGENASE ALKB HOMOLOG 3"/>
    <property type="match status" value="1"/>
</dbReference>
<accession>A0A1E4T0V6</accession>
<evidence type="ECO:0000259" key="1">
    <source>
        <dbReference type="PROSITE" id="PS51471"/>
    </source>
</evidence>
<dbReference type="GO" id="GO:0006307">
    <property type="term" value="P:DNA alkylation repair"/>
    <property type="evidence" value="ECO:0007669"/>
    <property type="project" value="InterPro"/>
</dbReference>
<evidence type="ECO:0000313" key="2">
    <source>
        <dbReference type="EMBL" id="ODV85370.1"/>
    </source>
</evidence>
<dbReference type="PROSITE" id="PS51471">
    <property type="entry name" value="FE2OG_OXY"/>
    <property type="match status" value="1"/>
</dbReference>
<gene>
    <name evidence="2" type="ORF">CANARDRAFT_28167</name>
</gene>
<protein>
    <recommendedName>
        <fullName evidence="1">Fe2OG dioxygenase domain-containing protein</fullName>
    </recommendedName>
</protein>
<evidence type="ECO:0000313" key="3">
    <source>
        <dbReference type="Proteomes" id="UP000094801"/>
    </source>
</evidence>
<dbReference type="InterPro" id="IPR027450">
    <property type="entry name" value="AlkB-like"/>
</dbReference>
<dbReference type="InterPro" id="IPR037151">
    <property type="entry name" value="AlkB-like_sf"/>
</dbReference>
<proteinExistence type="predicted"/>
<keyword evidence="3" id="KW-1185">Reference proteome</keyword>